<proteinExistence type="predicted"/>
<protein>
    <submittedName>
        <fullName evidence="1">Uncharacterized protein</fullName>
    </submittedName>
</protein>
<sequence length="187" mass="21299">MKMKFSNAFYVDPKGIVRGLAFWWTGETKIEVLLSQKNIIGTKLSIHGEEDWFCSFIYSPSYIDEKKIFWESLSNLGRNGCDKWCIIGDVNIVARPSDKLGGAPFDHTQAKCFSDFLDREGLMELPMKGGNFTCSNKRSERDAILEKLDRTIVLPEWCEGGNSNLNLNGSLRMSVFKMLKRNGNIRI</sequence>
<dbReference type="PANTHER" id="PTHR33710:SF79">
    <property type="entry name" value="OS06G0205337 PROTEIN"/>
    <property type="match status" value="1"/>
</dbReference>
<dbReference type="SUPFAM" id="SSF56219">
    <property type="entry name" value="DNase I-like"/>
    <property type="match status" value="1"/>
</dbReference>
<evidence type="ECO:0000313" key="1">
    <source>
        <dbReference type="EMBL" id="KAK8973869.1"/>
    </source>
</evidence>
<dbReference type="PANTHER" id="PTHR33710">
    <property type="entry name" value="BNAC02G09200D PROTEIN"/>
    <property type="match status" value="1"/>
</dbReference>
<organism evidence="1 2">
    <name type="scientific">Hibiscus sabdariffa</name>
    <name type="common">roselle</name>
    <dbReference type="NCBI Taxonomy" id="183260"/>
    <lineage>
        <taxon>Eukaryota</taxon>
        <taxon>Viridiplantae</taxon>
        <taxon>Streptophyta</taxon>
        <taxon>Embryophyta</taxon>
        <taxon>Tracheophyta</taxon>
        <taxon>Spermatophyta</taxon>
        <taxon>Magnoliopsida</taxon>
        <taxon>eudicotyledons</taxon>
        <taxon>Gunneridae</taxon>
        <taxon>Pentapetalae</taxon>
        <taxon>rosids</taxon>
        <taxon>malvids</taxon>
        <taxon>Malvales</taxon>
        <taxon>Malvaceae</taxon>
        <taxon>Malvoideae</taxon>
        <taxon>Hibiscus</taxon>
    </lineage>
</organism>
<comment type="caution">
    <text evidence="1">The sequence shown here is derived from an EMBL/GenBank/DDBJ whole genome shotgun (WGS) entry which is preliminary data.</text>
</comment>
<evidence type="ECO:0000313" key="2">
    <source>
        <dbReference type="Proteomes" id="UP001396334"/>
    </source>
</evidence>
<dbReference type="InterPro" id="IPR036691">
    <property type="entry name" value="Endo/exonu/phosph_ase_sf"/>
</dbReference>
<accession>A0ABR2NCI2</accession>
<dbReference type="EMBL" id="JBBPBN010000174">
    <property type="protein sequence ID" value="KAK8973869.1"/>
    <property type="molecule type" value="Genomic_DNA"/>
</dbReference>
<keyword evidence="2" id="KW-1185">Reference proteome</keyword>
<gene>
    <name evidence="1" type="ORF">V6N11_013026</name>
</gene>
<name>A0ABR2NCI2_9ROSI</name>
<dbReference type="Gene3D" id="3.60.10.10">
    <property type="entry name" value="Endonuclease/exonuclease/phosphatase"/>
    <property type="match status" value="1"/>
</dbReference>
<reference evidence="1 2" key="1">
    <citation type="journal article" date="2024" name="G3 (Bethesda)">
        <title>Genome assembly of Hibiscus sabdariffa L. provides insights into metabolisms of medicinal natural products.</title>
        <authorList>
            <person name="Kim T."/>
        </authorList>
    </citation>
    <scope>NUCLEOTIDE SEQUENCE [LARGE SCALE GENOMIC DNA]</scope>
    <source>
        <strain evidence="1">TK-2024</strain>
        <tissue evidence="1">Old leaves</tissue>
    </source>
</reference>
<dbReference type="Proteomes" id="UP001396334">
    <property type="component" value="Unassembled WGS sequence"/>
</dbReference>